<organism evidence="2 3">
    <name type="scientific">Motilibacter rhizosphaerae</name>
    <dbReference type="NCBI Taxonomy" id="598652"/>
    <lineage>
        <taxon>Bacteria</taxon>
        <taxon>Bacillati</taxon>
        <taxon>Actinomycetota</taxon>
        <taxon>Actinomycetes</taxon>
        <taxon>Motilibacterales</taxon>
        <taxon>Motilibacteraceae</taxon>
        <taxon>Motilibacter</taxon>
    </lineage>
</organism>
<comment type="caution">
    <text evidence="2">The sequence shown here is derived from an EMBL/GenBank/DDBJ whole genome shotgun (WGS) entry which is preliminary data.</text>
</comment>
<dbReference type="Pfam" id="PF06283">
    <property type="entry name" value="ThuA"/>
    <property type="match status" value="1"/>
</dbReference>
<dbReference type="AlphaFoldDB" id="A0A4V2F565"/>
<keyword evidence="3" id="KW-1185">Reference proteome</keyword>
<dbReference type="Gene3D" id="3.40.50.880">
    <property type="match status" value="1"/>
</dbReference>
<gene>
    <name evidence="2" type="ORF">EV189_0986</name>
</gene>
<dbReference type="InterPro" id="IPR029062">
    <property type="entry name" value="Class_I_gatase-like"/>
</dbReference>
<evidence type="ECO:0000259" key="1">
    <source>
        <dbReference type="Pfam" id="PF06283"/>
    </source>
</evidence>
<feature type="domain" description="ThuA-like" evidence="1">
    <location>
        <begin position="6"/>
        <end position="214"/>
    </location>
</feature>
<dbReference type="PANTHER" id="PTHR40469:SF2">
    <property type="entry name" value="GALACTOSE-BINDING DOMAIN-LIKE SUPERFAMILY PROTEIN"/>
    <property type="match status" value="1"/>
</dbReference>
<dbReference type="InterPro" id="IPR029010">
    <property type="entry name" value="ThuA-like"/>
</dbReference>
<dbReference type="EMBL" id="SGXD01000001">
    <property type="protein sequence ID" value="RZS91739.1"/>
    <property type="molecule type" value="Genomic_DNA"/>
</dbReference>
<name>A0A4V2F565_9ACTN</name>
<evidence type="ECO:0000313" key="2">
    <source>
        <dbReference type="EMBL" id="RZS91739.1"/>
    </source>
</evidence>
<dbReference type="OrthoDB" id="9816308at2"/>
<proteinExistence type="predicted"/>
<dbReference type="PANTHER" id="PTHR40469">
    <property type="entry name" value="SECRETED GLYCOSYL HYDROLASE"/>
    <property type="match status" value="1"/>
</dbReference>
<accession>A0A4V2F565</accession>
<dbReference type="SUPFAM" id="SSF52317">
    <property type="entry name" value="Class I glutamine amidotransferase-like"/>
    <property type="match status" value="1"/>
</dbReference>
<reference evidence="2 3" key="1">
    <citation type="submission" date="2019-02" db="EMBL/GenBank/DDBJ databases">
        <title>Genomic Encyclopedia of Type Strains, Phase IV (KMG-IV): sequencing the most valuable type-strain genomes for metagenomic binning, comparative biology and taxonomic classification.</title>
        <authorList>
            <person name="Goeker M."/>
        </authorList>
    </citation>
    <scope>NUCLEOTIDE SEQUENCE [LARGE SCALE GENOMIC DNA]</scope>
    <source>
        <strain evidence="2 3">DSM 45622</strain>
    </source>
</reference>
<evidence type="ECO:0000313" key="3">
    <source>
        <dbReference type="Proteomes" id="UP000293638"/>
    </source>
</evidence>
<dbReference type="Proteomes" id="UP000293638">
    <property type="component" value="Unassembled WGS sequence"/>
</dbReference>
<sequence length="218" mass="23174">MSDPVRTLVFTRTTDYRHDSIPAAVAALQARPELEVVASEDPGDVARSGEFEVVAFVSTSGDCLDDAAREALQAHVLGGGGFVGVHCAAVTEAGWPWYGELLGARFAGHPEGVQPGTVVVEDAAHPSTAHLPARWGFVDEWYAFTQVRPDLHLLLSVDGASIDAGDHAMPAPHPQAWQRELGSGRSWFTALGHGDEAWADEAFLGHVLGGIAWAAGRY</sequence>
<protein>
    <recommendedName>
        <fullName evidence="1">ThuA-like domain-containing protein</fullName>
    </recommendedName>
</protein>
<dbReference type="RefSeq" id="WP_130491769.1">
    <property type="nucleotide sequence ID" value="NZ_SGXD01000001.1"/>
</dbReference>